<gene>
    <name evidence="2" type="ORF">FHW36_102706</name>
</gene>
<dbReference type="InterPro" id="IPR049713">
    <property type="entry name" value="Pr6Pr-like"/>
</dbReference>
<feature type="transmembrane region" description="Helical" evidence="1">
    <location>
        <begin position="115"/>
        <end position="134"/>
    </location>
</feature>
<reference evidence="2 3" key="1">
    <citation type="submission" date="2019-06" db="EMBL/GenBank/DDBJ databases">
        <title>Sorghum-associated microbial communities from plants grown in Nebraska, USA.</title>
        <authorList>
            <person name="Schachtman D."/>
        </authorList>
    </citation>
    <scope>NUCLEOTIDE SEQUENCE [LARGE SCALE GENOMIC DNA]</scope>
    <source>
        <strain evidence="2 3">1209</strain>
    </source>
</reference>
<protein>
    <recommendedName>
        <fullName evidence="4">FAR-17a/AIG1-like protein</fullName>
    </recommendedName>
</protein>
<dbReference type="AlphaFoldDB" id="A0A561PXV2"/>
<dbReference type="Proteomes" id="UP000320811">
    <property type="component" value="Unassembled WGS sequence"/>
</dbReference>
<keyword evidence="1" id="KW-0812">Transmembrane</keyword>
<accession>A0A561PXV2</accession>
<evidence type="ECO:0008006" key="4">
    <source>
        <dbReference type="Google" id="ProtNLM"/>
    </source>
</evidence>
<feature type="transmembrane region" description="Helical" evidence="1">
    <location>
        <begin position="52"/>
        <end position="72"/>
    </location>
</feature>
<evidence type="ECO:0000313" key="2">
    <source>
        <dbReference type="EMBL" id="TWF42944.1"/>
    </source>
</evidence>
<feature type="transmembrane region" description="Helical" evidence="1">
    <location>
        <begin position="84"/>
        <end position="103"/>
    </location>
</feature>
<dbReference type="NCBIfam" id="NF038065">
    <property type="entry name" value="Pr6Pr"/>
    <property type="match status" value="1"/>
</dbReference>
<dbReference type="RefSeq" id="WP_145667643.1">
    <property type="nucleotide sequence ID" value="NZ_VIWO01000002.1"/>
</dbReference>
<proteinExistence type="predicted"/>
<keyword evidence="3" id="KW-1185">Reference proteome</keyword>
<evidence type="ECO:0000256" key="1">
    <source>
        <dbReference type="SAM" id="Phobius"/>
    </source>
</evidence>
<name>A0A561PXV2_9BACT</name>
<feature type="transmembrane region" description="Helical" evidence="1">
    <location>
        <begin position="186"/>
        <end position="207"/>
    </location>
</feature>
<keyword evidence="1" id="KW-1133">Transmembrane helix</keyword>
<dbReference type="OrthoDB" id="9809977at2"/>
<feature type="transmembrane region" description="Helical" evidence="1">
    <location>
        <begin position="12"/>
        <end position="32"/>
    </location>
</feature>
<sequence length="218" mass="24800">MKPTVLPRNLKWLNAVILIIMAIVTLDASSFWTAWEGNPAFPGYGWNRFSYFTLQSNFIATATYLIAAAAILQKKELGEWFKYLRGGAVLYMMVTGIVFAVLLRNTPLDPGHFSWGDFILHEFGPIFITVWWLLWPSRKPITAAKAFYLLIFPLLWVIYTFIRASITGWYPYPFLDPATAGGASGVTTYVCGLTVFFIMLSQLLAWISRARENNNTLY</sequence>
<keyword evidence="1" id="KW-0472">Membrane</keyword>
<dbReference type="EMBL" id="VIWO01000002">
    <property type="protein sequence ID" value="TWF42944.1"/>
    <property type="molecule type" value="Genomic_DNA"/>
</dbReference>
<organism evidence="2 3">
    <name type="scientific">Chitinophaga polysaccharea</name>
    <dbReference type="NCBI Taxonomy" id="1293035"/>
    <lineage>
        <taxon>Bacteria</taxon>
        <taxon>Pseudomonadati</taxon>
        <taxon>Bacteroidota</taxon>
        <taxon>Chitinophagia</taxon>
        <taxon>Chitinophagales</taxon>
        <taxon>Chitinophagaceae</taxon>
        <taxon>Chitinophaga</taxon>
    </lineage>
</organism>
<comment type="caution">
    <text evidence="2">The sequence shown here is derived from an EMBL/GenBank/DDBJ whole genome shotgun (WGS) entry which is preliminary data.</text>
</comment>
<feature type="transmembrane region" description="Helical" evidence="1">
    <location>
        <begin position="146"/>
        <end position="166"/>
    </location>
</feature>
<evidence type="ECO:0000313" key="3">
    <source>
        <dbReference type="Proteomes" id="UP000320811"/>
    </source>
</evidence>